<accession>A0A4R8M4A0</accession>
<comment type="caution">
    <text evidence="8">The sequence shown here is derived from an EMBL/GenBank/DDBJ whole genome shotgun (WGS) entry which is preliminary data.</text>
</comment>
<gene>
    <name evidence="8" type="ORF">BX592_101409</name>
</gene>
<evidence type="ECO:0000256" key="5">
    <source>
        <dbReference type="ARBA" id="ARBA00023136"/>
    </source>
</evidence>
<dbReference type="InterPro" id="IPR001851">
    <property type="entry name" value="ABC_transp_permease"/>
</dbReference>
<feature type="transmembrane region" description="Helical" evidence="7">
    <location>
        <begin position="82"/>
        <end position="99"/>
    </location>
</feature>
<keyword evidence="2" id="KW-1003">Cell membrane</keyword>
<proteinExistence type="predicted"/>
<dbReference type="PANTHER" id="PTHR30482:SF10">
    <property type="entry name" value="HIGH-AFFINITY BRANCHED-CHAIN AMINO ACID TRANSPORT PROTEIN BRAE"/>
    <property type="match status" value="1"/>
</dbReference>
<evidence type="ECO:0000256" key="4">
    <source>
        <dbReference type="ARBA" id="ARBA00022989"/>
    </source>
</evidence>
<keyword evidence="3 7" id="KW-0812">Transmembrane</keyword>
<feature type="transmembrane region" description="Helical" evidence="7">
    <location>
        <begin position="105"/>
        <end position="124"/>
    </location>
</feature>
<evidence type="ECO:0000256" key="6">
    <source>
        <dbReference type="SAM" id="MobiDB-lite"/>
    </source>
</evidence>
<comment type="subcellular location">
    <subcellularLocation>
        <location evidence="1">Cell membrane</location>
        <topology evidence="1">Multi-pass membrane protein</topology>
    </subcellularLocation>
</comment>
<dbReference type="RefSeq" id="WP_243849243.1">
    <property type="nucleotide sequence ID" value="NZ_JBHLUW010000027.1"/>
</dbReference>
<dbReference type="Pfam" id="PF02653">
    <property type="entry name" value="BPD_transp_2"/>
    <property type="match status" value="1"/>
</dbReference>
<feature type="compositionally biased region" description="Basic and acidic residues" evidence="6">
    <location>
        <begin position="364"/>
        <end position="381"/>
    </location>
</feature>
<evidence type="ECO:0000256" key="3">
    <source>
        <dbReference type="ARBA" id="ARBA00022692"/>
    </source>
</evidence>
<dbReference type="CDD" id="cd06581">
    <property type="entry name" value="TM_PBP1_LivM_like"/>
    <property type="match status" value="1"/>
</dbReference>
<dbReference type="AlphaFoldDB" id="A0A4R8M4A0"/>
<organism evidence="8 9">
    <name type="scientific">Paraburkholderia rhizosphaerae</name>
    <dbReference type="NCBI Taxonomy" id="480658"/>
    <lineage>
        <taxon>Bacteria</taxon>
        <taxon>Pseudomonadati</taxon>
        <taxon>Pseudomonadota</taxon>
        <taxon>Betaproteobacteria</taxon>
        <taxon>Burkholderiales</taxon>
        <taxon>Burkholderiaceae</taxon>
        <taxon>Paraburkholderia</taxon>
    </lineage>
</organism>
<feature type="transmembrane region" description="Helical" evidence="7">
    <location>
        <begin position="51"/>
        <end position="70"/>
    </location>
</feature>
<feature type="transmembrane region" description="Helical" evidence="7">
    <location>
        <begin position="131"/>
        <end position="148"/>
    </location>
</feature>
<feature type="transmembrane region" description="Helical" evidence="7">
    <location>
        <begin position="315"/>
        <end position="333"/>
    </location>
</feature>
<dbReference type="GO" id="GO:0015658">
    <property type="term" value="F:branched-chain amino acid transmembrane transporter activity"/>
    <property type="evidence" value="ECO:0007669"/>
    <property type="project" value="InterPro"/>
</dbReference>
<evidence type="ECO:0000313" key="9">
    <source>
        <dbReference type="Proteomes" id="UP000295509"/>
    </source>
</evidence>
<feature type="region of interest" description="Disordered" evidence="6">
    <location>
        <begin position="358"/>
        <end position="381"/>
    </location>
</feature>
<evidence type="ECO:0000256" key="7">
    <source>
        <dbReference type="SAM" id="Phobius"/>
    </source>
</evidence>
<evidence type="ECO:0000256" key="1">
    <source>
        <dbReference type="ARBA" id="ARBA00004651"/>
    </source>
</evidence>
<feature type="transmembrane region" description="Helical" evidence="7">
    <location>
        <begin position="27"/>
        <end position="45"/>
    </location>
</feature>
<evidence type="ECO:0000313" key="8">
    <source>
        <dbReference type="EMBL" id="TDY54953.1"/>
    </source>
</evidence>
<dbReference type="Proteomes" id="UP000295509">
    <property type="component" value="Unassembled WGS sequence"/>
</dbReference>
<protein>
    <submittedName>
        <fullName evidence="8">Amino acid/amide ABC transporter membrane protein 2 (HAAT family)</fullName>
    </submittedName>
</protein>
<dbReference type="PANTHER" id="PTHR30482">
    <property type="entry name" value="HIGH-AFFINITY BRANCHED-CHAIN AMINO ACID TRANSPORT SYSTEM PERMEASE"/>
    <property type="match status" value="1"/>
</dbReference>
<name>A0A4R8M4A0_9BURK</name>
<dbReference type="GO" id="GO:0005886">
    <property type="term" value="C:plasma membrane"/>
    <property type="evidence" value="ECO:0007669"/>
    <property type="project" value="UniProtKB-SubCell"/>
</dbReference>
<keyword evidence="5 7" id="KW-0472">Membrane</keyword>
<keyword evidence="4 7" id="KW-1133">Transmembrane helix</keyword>
<feature type="transmembrane region" description="Helical" evidence="7">
    <location>
        <begin position="239"/>
        <end position="261"/>
    </location>
</feature>
<feature type="transmembrane region" description="Helical" evidence="7">
    <location>
        <begin position="276"/>
        <end position="303"/>
    </location>
</feature>
<dbReference type="EMBL" id="SORE01000001">
    <property type="protein sequence ID" value="TDY54953.1"/>
    <property type="molecule type" value="Genomic_DNA"/>
</dbReference>
<keyword evidence="9" id="KW-1185">Reference proteome</keyword>
<feature type="transmembrane region" description="Helical" evidence="7">
    <location>
        <begin position="195"/>
        <end position="218"/>
    </location>
</feature>
<evidence type="ECO:0000256" key="2">
    <source>
        <dbReference type="ARBA" id="ARBA00022475"/>
    </source>
</evidence>
<reference evidence="8 9" key="1">
    <citation type="submission" date="2019-03" db="EMBL/GenBank/DDBJ databases">
        <title>Genomic Encyclopedia of Type Strains, Phase III (KMG-III): the genomes of soil and plant-associated and newly described type strains.</title>
        <authorList>
            <person name="Whitman W."/>
        </authorList>
    </citation>
    <scope>NUCLEOTIDE SEQUENCE [LARGE SCALE GENOMIC DNA]</scope>
    <source>
        <strain evidence="8 9">LMG 29544</strain>
    </source>
</reference>
<dbReference type="InterPro" id="IPR043428">
    <property type="entry name" value="LivM-like"/>
</dbReference>
<sequence length="381" mass="39970">MNSPANANRAMPVPDALSRFSRSWKSAALTLAIGVLMLIMLPRVLDDFALVQATVYAVMAILAVSLGFVWGFGGILCFGQSAFFGLGAYTYAIAVTNVGDSTVPFILAIVLPAAFAAVLGYLIFYGRLSDVYMGVITLTVTLILFNTVNSTAGPEWTIGHAPLGGFNGIPNIAPLNMPGNVDDVISPRGLFELSLGALLGVYLLLRVLLALKMGRVIVASKENEQRLLLLGYDSRAYKLFTFALGAAIAGLSGCLFANWGAFTSPTVFGLAQSAQIIIWVIVGGLGTLVGPVVGCVAIQWLTAQIGTQQTINSNLVLGAILVVFVLMVPKGIVPAVGEIGMRLAALVRRGRKVSGAAHAAAGASHDEARSNTHRPSHEETA</sequence>